<feature type="transmembrane region" description="Helical" evidence="8">
    <location>
        <begin position="366"/>
        <end position="382"/>
    </location>
</feature>
<dbReference type="AlphaFoldDB" id="A0AAJ0BLV3"/>
<dbReference type="PANTHER" id="PTHR31595">
    <property type="entry name" value="LONG-CHAIN-ALCOHOL O-FATTY-ACYLTRANSFERASE 3-RELATED"/>
    <property type="match status" value="1"/>
</dbReference>
<evidence type="ECO:0000256" key="3">
    <source>
        <dbReference type="ARBA" id="ARBA00007282"/>
    </source>
</evidence>
<dbReference type="Proteomes" id="UP001239445">
    <property type="component" value="Unassembled WGS sequence"/>
</dbReference>
<evidence type="ECO:0000256" key="1">
    <source>
        <dbReference type="ARBA" id="ARBA00004141"/>
    </source>
</evidence>
<dbReference type="EMBL" id="MU839828">
    <property type="protein sequence ID" value="KAK1759454.1"/>
    <property type="molecule type" value="Genomic_DNA"/>
</dbReference>
<reference evidence="10" key="1">
    <citation type="submission" date="2023-06" db="EMBL/GenBank/DDBJ databases">
        <title>Genome-scale phylogeny and comparative genomics of the fungal order Sordariales.</title>
        <authorList>
            <consortium name="Lawrence Berkeley National Laboratory"/>
            <person name="Hensen N."/>
            <person name="Bonometti L."/>
            <person name="Westerberg I."/>
            <person name="Brannstrom I.O."/>
            <person name="Guillou S."/>
            <person name="Cros-Aarteil S."/>
            <person name="Calhoun S."/>
            <person name="Haridas S."/>
            <person name="Kuo A."/>
            <person name="Mondo S."/>
            <person name="Pangilinan J."/>
            <person name="Riley R."/>
            <person name="Labutti K."/>
            <person name="Andreopoulos B."/>
            <person name="Lipzen A."/>
            <person name="Chen C."/>
            <person name="Yanf M."/>
            <person name="Daum C."/>
            <person name="Ng V."/>
            <person name="Clum A."/>
            <person name="Steindorff A."/>
            <person name="Ohm R."/>
            <person name="Martin F."/>
            <person name="Silar P."/>
            <person name="Natvig D."/>
            <person name="Lalanne C."/>
            <person name="Gautier V."/>
            <person name="Ament-Velasquez S.L."/>
            <person name="Kruys A."/>
            <person name="Hutchinson M.I."/>
            <person name="Powell A.J."/>
            <person name="Barry K."/>
            <person name="Miller A.N."/>
            <person name="Grigoriev I.V."/>
            <person name="Debuchy R."/>
            <person name="Gladieux P."/>
            <person name="Thoren M.H."/>
            <person name="Johannesson H."/>
        </authorList>
    </citation>
    <scope>NUCLEOTIDE SEQUENCE</scope>
    <source>
        <strain evidence="10">PSN4</strain>
    </source>
</reference>
<evidence type="ECO:0000256" key="6">
    <source>
        <dbReference type="ARBA" id="ARBA00022989"/>
    </source>
</evidence>
<proteinExistence type="inferred from homology"/>
<evidence type="ECO:0000313" key="11">
    <source>
        <dbReference type="Proteomes" id="UP001239445"/>
    </source>
</evidence>
<evidence type="ECO:0000256" key="4">
    <source>
        <dbReference type="ARBA" id="ARBA00022679"/>
    </source>
</evidence>
<feature type="transmembrane region" description="Helical" evidence="8">
    <location>
        <begin position="42"/>
        <end position="62"/>
    </location>
</feature>
<dbReference type="GO" id="GO:0008374">
    <property type="term" value="F:O-acyltransferase activity"/>
    <property type="evidence" value="ECO:0007669"/>
    <property type="project" value="InterPro"/>
</dbReference>
<comment type="caution">
    <text evidence="10">The sequence shown here is derived from an EMBL/GenBank/DDBJ whole genome shotgun (WGS) entry which is preliminary data.</text>
</comment>
<dbReference type="GO" id="GO:0006629">
    <property type="term" value="P:lipid metabolic process"/>
    <property type="evidence" value="ECO:0007669"/>
    <property type="project" value="InterPro"/>
</dbReference>
<evidence type="ECO:0000256" key="5">
    <source>
        <dbReference type="ARBA" id="ARBA00022692"/>
    </source>
</evidence>
<dbReference type="GO" id="GO:0016020">
    <property type="term" value="C:membrane"/>
    <property type="evidence" value="ECO:0007669"/>
    <property type="project" value="UniProtKB-SubCell"/>
</dbReference>
<evidence type="ECO:0000313" key="10">
    <source>
        <dbReference type="EMBL" id="KAK1759454.1"/>
    </source>
</evidence>
<protein>
    <submittedName>
        <fullName evidence="10">Membrane bound O-acyl transferase family-domain-containing protein</fullName>
    </submittedName>
</protein>
<dbReference type="Pfam" id="PF13813">
    <property type="entry name" value="MBOAT_2"/>
    <property type="match status" value="1"/>
</dbReference>
<evidence type="ECO:0000256" key="2">
    <source>
        <dbReference type="ARBA" id="ARBA00005179"/>
    </source>
</evidence>
<evidence type="ECO:0000256" key="7">
    <source>
        <dbReference type="ARBA" id="ARBA00023136"/>
    </source>
</evidence>
<feature type="transmembrane region" description="Helical" evidence="8">
    <location>
        <begin position="303"/>
        <end position="323"/>
    </location>
</feature>
<keyword evidence="6 8" id="KW-1133">Transmembrane helix</keyword>
<keyword evidence="11" id="KW-1185">Reference proteome</keyword>
<feature type="transmembrane region" description="Helical" evidence="8">
    <location>
        <begin position="269"/>
        <end position="291"/>
    </location>
</feature>
<accession>A0AAJ0BLV3</accession>
<feature type="transmembrane region" description="Helical" evidence="8">
    <location>
        <begin position="18"/>
        <end position="35"/>
    </location>
</feature>
<dbReference type="PANTHER" id="PTHR31595:SF57">
    <property type="entry name" value="OS04G0481900 PROTEIN"/>
    <property type="match status" value="1"/>
</dbReference>
<keyword evidence="5 8" id="KW-0812">Transmembrane</keyword>
<feature type="transmembrane region" description="Helical" evidence="8">
    <location>
        <begin position="155"/>
        <end position="174"/>
    </location>
</feature>
<keyword evidence="7 8" id="KW-0472">Membrane</keyword>
<dbReference type="InterPro" id="IPR032805">
    <property type="entry name" value="Wax_synthase_dom"/>
</dbReference>
<sequence length="391" mass="45016">MLRNIQAMSEIKPLLTGILPHLAAPTSFLLLFTLPPFGLRRLAYLAVFTTFFSLCFLQFTVLSAWPQLQLALSVTWMYYLGWLTKMLFHRPEHDFWRIGRPAHEAEKMSFGLKKLSWAFALLSAPRGVGWNYQIANLRPRTKLVGRWWFAARQTVRVIILSIVSLFSGAILMRWHRELNGFWKATLVPMIGIKCWSDAETQYALCNAILVAIGLAEEKDCFPLFGNNLTRLDSLQEFWGQFWHQNFRTLFQDCGHAVCRLLRIRRHTQLYWTAQVWTAFLISGAVHALAMSIEPGMSSTYTRFRALVVFFLLQAVGLTLEGLFLDTPVKDLTLYEVGLEDEMLMGRIWTFGWLLFSGYWSLESWVGANWSLLSIFVLLTPALKRSGLQARS</sequence>
<comment type="pathway">
    <text evidence="2">Secondary metabolite biosynthesis.</text>
</comment>
<evidence type="ECO:0000256" key="8">
    <source>
        <dbReference type="SAM" id="Phobius"/>
    </source>
</evidence>
<dbReference type="InterPro" id="IPR044851">
    <property type="entry name" value="Wax_synthase"/>
</dbReference>
<comment type="subcellular location">
    <subcellularLocation>
        <location evidence="1">Membrane</location>
        <topology evidence="1">Multi-pass membrane protein</topology>
    </subcellularLocation>
</comment>
<comment type="similarity">
    <text evidence="3">Belongs to the wax synthase family.</text>
</comment>
<gene>
    <name evidence="10" type="ORF">QBC47DRAFT_372015</name>
</gene>
<feature type="domain" description="Wax synthase" evidence="9">
    <location>
        <begin position="222"/>
        <end position="305"/>
    </location>
</feature>
<organism evidence="10 11">
    <name type="scientific">Echria macrotheca</name>
    <dbReference type="NCBI Taxonomy" id="438768"/>
    <lineage>
        <taxon>Eukaryota</taxon>
        <taxon>Fungi</taxon>
        <taxon>Dikarya</taxon>
        <taxon>Ascomycota</taxon>
        <taxon>Pezizomycotina</taxon>
        <taxon>Sordariomycetes</taxon>
        <taxon>Sordariomycetidae</taxon>
        <taxon>Sordariales</taxon>
        <taxon>Schizotheciaceae</taxon>
        <taxon>Echria</taxon>
    </lineage>
</organism>
<evidence type="ECO:0000259" key="9">
    <source>
        <dbReference type="Pfam" id="PF13813"/>
    </source>
</evidence>
<name>A0AAJ0BLV3_9PEZI</name>
<keyword evidence="4 10" id="KW-0808">Transferase</keyword>